<dbReference type="InterPro" id="IPR016032">
    <property type="entry name" value="Sig_transdc_resp-reg_C-effctor"/>
</dbReference>
<dbReference type="EMBL" id="BSUK01000001">
    <property type="protein sequence ID" value="GMA23856.1"/>
    <property type="molecule type" value="Genomic_DNA"/>
</dbReference>
<keyword evidence="5" id="KW-1185">Reference proteome</keyword>
<dbReference type="SMART" id="SM00421">
    <property type="entry name" value="HTH_LUXR"/>
    <property type="match status" value="1"/>
</dbReference>
<dbReference type="InterPro" id="IPR027417">
    <property type="entry name" value="P-loop_NTPase"/>
</dbReference>
<gene>
    <name evidence="4" type="ORF">GCM10025864_16150</name>
</gene>
<evidence type="ECO:0000313" key="4">
    <source>
        <dbReference type="EMBL" id="GMA23856.1"/>
    </source>
</evidence>
<sequence>MALTWAAADTLGDMAAPASAPFVARSAELELLTDAVRRAAEGEPALVLVGGDAGIGKTRLLTRAAELAQQAGAAVVVSHCVDLGSVGLPFLPFVEALTDLRRRCSIVDDVAAQRPALARLLDADPGATPTSEPAGRLQLLDGLAAVLGGAGAPSSPLVLVIEDIHWADASTLDVLRYLVARLRDENLLVVASYRADDLHRRHPLRPVLAELGRHPRVERIELEPFTRDELREFTTAIAGSPLDAAALESVSRRSEGNAYFAEELVESGVRPGELPWTLADVLHARLERLAPDVQRLVRVASAAGRQVSEPLLRAVAAGPVLDGGPTGGAETDAALREAVAQQVLHPEGDRIVFRHALLAEAVYGDLLPGDQAAVHRAYLDALLADPDLGSAAVRAFHAFRAHDLPTTLVASRDAARQAARVLAPAEKRRHLEQVLALWDAVPDAAELLGESHDDVALAAASAASWSGAPERAVHLARAVVDAHVGDPLHHASLQHVLAGYLLAADELDEMLDRTASALEILPVDPPSRDRAWTLAMHARAALNLDLDDVARQDAVRAVAEAQAVDAPDVEADALGTLAVLEVDDAERSAELLIEAKERAHAAGDLETELRCMSNLVANRYYAGDLDEAARLADEASRYAQDTGMTWSVYGMTIHMFVLLGAYLLGDLSPADPGPVPESWAAGYQALQLYPAAARGDADAVERGRALRPAWTTDGQIALVAGGCTVDALVWRGDDEEAVALAEEVIVFLGREWSDSFLGRIWLSALALSALADQAERDALVGQDVAALVAHGDEFLDAAVRTAERGRPRGGVLGPEGRGWLARVHAEHARLQAAGGVGENAPALWEAAAREFDFGYRYEVARSRWRWAEALVAAGDRAGAGTRLAEALAEADAMGARPLADACRALARRARLDVGGVRPASSDTLTERESEVMMLVAQGLSNRQIGERLFISGKTVSVHVSNVLAKLGAATRAEAVSVAHQRGLLAATPGRSG</sequence>
<dbReference type="InterPro" id="IPR036388">
    <property type="entry name" value="WH-like_DNA-bd_sf"/>
</dbReference>
<accession>A0ABQ6HZH6</accession>
<dbReference type="PANTHER" id="PTHR16305:SF35">
    <property type="entry name" value="TRANSCRIPTIONAL ACTIVATOR DOMAIN"/>
    <property type="match status" value="1"/>
</dbReference>
<evidence type="ECO:0000256" key="1">
    <source>
        <dbReference type="ARBA" id="ARBA00022741"/>
    </source>
</evidence>
<evidence type="ECO:0000259" key="3">
    <source>
        <dbReference type="PROSITE" id="PS50043"/>
    </source>
</evidence>
<evidence type="ECO:0000256" key="2">
    <source>
        <dbReference type="ARBA" id="ARBA00022840"/>
    </source>
</evidence>
<dbReference type="Gene3D" id="1.10.10.10">
    <property type="entry name" value="Winged helix-like DNA-binding domain superfamily/Winged helix DNA-binding domain"/>
    <property type="match status" value="1"/>
</dbReference>
<dbReference type="SUPFAM" id="SSF46894">
    <property type="entry name" value="C-terminal effector domain of the bipartite response regulators"/>
    <property type="match status" value="1"/>
</dbReference>
<evidence type="ECO:0000313" key="5">
    <source>
        <dbReference type="Proteomes" id="UP001157091"/>
    </source>
</evidence>
<dbReference type="PANTHER" id="PTHR16305">
    <property type="entry name" value="TESTICULAR SOLUBLE ADENYLYL CYCLASE"/>
    <property type="match status" value="1"/>
</dbReference>
<dbReference type="PROSITE" id="PS50043">
    <property type="entry name" value="HTH_LUXR_2"/>
    <property type="match status" value="1"/>
</dbReference>
<dbReference type="Pfam" id="PF13191">
    <property type="entry name" value="AAA_16"/>
    <property type="match status" value="1"/>
</dbReference>
<dbReference type="InterPro" id="IPR041664">
    <property type="entry name" value="AAA_16"/>
</dbReference>
<dbReference type="Proteomes" id="UP001157091">
    <property type="component" value="Unassembled WGS sequence"/>
</dbReference>
<keyword evidence="1" id="KW-0547">Nucleotide-binding</keyword>
<protein>
    <submittedName>
        <fullName evidence="4">LuxR family transcriptional regulator</fullName>
    </submittedName>
</protein>
<dbReference type="SUPFAM" id="SSF52540">
    <property type="entry name" value="P-loop containing nucleoside triphosphate hydrolases"/>
    <property type="match status" value="1"/>
</dbReference>
<reference evidence="5" key="1">
    <citation type="journal article" date="2019" name="Int. J. Syst. Evol. Microbiol.">
        <title>The Global Catalogue of Microorganisms (GCM) 10K type strain sequencing project: providing services to taxonomists for standard genome sequencing and annotation.</title>
        <authorList>
            <consortium name="The Broad Institute Genomics Platform"/>
            <consortium name="The Broad Institute Genome Sequencing Center for Infectious Disease"/>
            <person name="Wu L."/>
            <person name="Ma J."/>
        </authorList>
    </citation>
    <scope>NUCLEOTIDE SEQUENCE [LARGE SCALE GENOMIC DNA]</scope>
    <source>
        <strain evidence="5">NBRC 106348</strain>
    </source>
</reference>
<keyword evidence="2" id="KW-0067">ATP-binding</keyword>
<comment type="caution">
    <text evidence="4">The sequence shown here is derived from an EMBL/GenBank/DDBJ whole genome shotgun (WGS) entry which is preliminary data.</text>
</comment>
<dbReference type="Pfam" id="PF00196">
    <property type="entry name" value="GerE"/>
    <property type="match status" value="1"/>
</dbReference>
<organism evidence="4 5">
    <name type="scientific">Luteimicrobium album</name>
    <dbReference type="NCBI Taxonomy" id="1054550"/>
    <lineage>
        <taxon>Bacteria</taxon>
        <taxon>Bacillati</taxon>
        <taxon>Actinomycetota</taxon>
        <taxon>Actinomycetes</taxon>
        <taxon>Micrococcales</taxon>
        <taxon>Luteimicrobium</taxon>
    </lineage>
</organism>
<proteinExistence type="predicted"/>
<name>A0ABQ6HZH6_9MICO</name>
<dbReference type="CDD" id="cd06170">
    <property type="entry name" value="LuxR_C_like"/>
    <property type="match status" value="1"/>
</dbReference>
<dbReference type="PRINTS" id="PR00038">
    <property type="entry name" value="HTHLUXR"/>
</dbReference>
<feature type="domain" description="HTH luxR-type" evidence="3">
    <location>
        <begin position="917"/>
        <end position="982"/>
    </location>
</feature>
<dbReference type="PROSITE" id="PS00622">
    <property type="entry name" value="HTH_LUXR_1"/>
    <property type="match status" value="1"/>
</dbReference>
<dbReference type="InterPro" id="IPR000792">
    <property type="entry name" value="Tscrpt_reg_LuxR_C"/>
</dbReference>